<protein>
    <submittedName>
        <fullName evidence="1">Uncharacterized protein</fullName>
    </submittedName>
</protein>
<evidence type="ECO:0000313" key="2">
    <source>
        <dbReference type="Proteomes" id="UP000268048"/>
    </source>
</evidence>
<dbReference type="EMBL" id="CP027753">
    <property type="protein sequence ID" value="AZE50113.1"/>
    <property type="molecule type" value="Genomic_DNA"/>
</dbReference>
<dbReference type="AlphaFoldDB" id="A0A3G7TSP5"/>
<gene>
    <name evidence="1" type="ORF">C4K04_4454</name>
</gene>
<name>A0A3G7TSP5_9PSED</name>
<proteinExistence type="predicted"/>
<evidence type="ECO:0000313" key="1">
    <source>
        <dbReference type="EMBL" id="AZE50113.1"/>
    </source>
</evidence>
<sequence>MEKLGTPVDPKAADKMTDSELIQGIIQQISPSMYCGGRGCGVYCSCNSSKILY</sequence>
<reference evidence="1 2" key="1">
    <citation type="submission" date="2018-03" db="EMBL/GenBank/DDBJ databases">
        <title>Diversity of phytobeneficial traits revealed by whole-genome analysis of worldwide-isolated phenazine-producing Pseudomonas spp.</title>
        <authorList>
            <person name="Biessy A."/>
            <person name="Novinscak A."/>
            <person name="Blom J."/>
            <person name="Leger G."/>
            <person name="Thomashow L.S."/>
            <person name="Cazorla F.M."/>
            <person name="Josic D."/>
            <person name="Filion M."/>
        </authorList>
    </citation>
    <scope>NUCLEOTIDE SEQUENCE [LARGE SCALE GENOMIC DNA]</scope>
    <source>
        <strain evidence="1 2">B25</strain>
    </source>
</reference>
<dbReference type="Proteomes" id="UP000268048">
    <property type="component" value="Chromosome"/>
</dbReference>
<accession>A0A3G7TSP5</accession>
<organism evidence="1 2">
    <name type="scientific">Pseudomonas chlororaphis</name>
    <dbReference type="NCBI Taxonomy" id="587753"/>
    <lineage>
        <taxon>Bacteria</taxon>
        <taxon>Pseudomonadati</taxon>
        <taxon>Pseudomonadota</taxon>
        <taxon>Gammaproteobacteria</taxon>
        <taxon>Pseudomonadales</taxon>
        <taxon>Pseudomonadaceae</taxon>
        <taxon>Pseudomonas</taxon>
    </lineage>
</organism>